<sequence length="96" mass="9665">MSVSVRRTCPHWHLDLNQIVNWDLATTNAECYTSINDNILLADVPAGPGGPGGPIKPGGPGCPGGPLAPGKPLRPLKPCGPCIPGAPSLPSGPGTP</sequence>
<dbReference type="EMBL" id="JRES01001278">
    <property type="protein sequence ID" value="KNC24000.1"/>
    <property type="molecule type" value="Genomic_DNA"/>
</dbReference>
<organism evidence="2 3">
    <name type="scientific">Lucilia cuprina</name>
    <name type="common">Green bottle fly</name>
    <name type="synonym">Australian sheep blowfly</name>
    <dbReference type="NCBI Taxonomy" id="7375"/>
    <lineage>
        <taxon>Eukaryota</taxon>
        <taxon>Metazoa</taxon>
        <taxon>Ecdysozoa</taxon>
        <taxon>Arthropoda</taxon>
        <taxon>Hexapoda</taxon>
        <taxon>Insecta</taxon>
        <taxon>Pterygota</taxon>
        <taxon>Neoptera</taxon>
        <taxon>Endopterygota</taxon>
        <taxon>Diptera</taxon>
        <taxon>Brachycera</taxon>
        <taxon>Muscomorpha</taxon>
        <taxon>Oestroidea</taxon>
        <taxon>Calliphoridae</taxon>
        <taxon>Luciliinae</taxon>
        <taxon>Lucilia</taxon>
    </lineage>
</organism>
<keyword evidence="3" id="KW-1185">Reference proteome</keyword>
<evidence type="ECO:0000313" key="3">
    <source>
        <dbReference type="Proteomes" id="UP000037069"/>
    </source>
</evidence>
<protein>
    <submittedName>
        <fullName evidence="2">Uncharacterized protein</fullName>
    </submittedName>
</protein>
<evidence type="ECO:0000256" key="1">
    <source>
        <dbReference type="SAM" id="MobiDB-lite"/>
    </source>
</evidence>
<name>A0A0L0BVA8_LUCCU</name>
<dbReference type="Proteomes" id="UP000037069">
    <property type="component" value="Unassembled WGS sequence"/>
</dbReference>
<feature type="compositionally biased region" description="Gly residues" evidence="1">
    <location>
        <begin position="47"/>
        <end position="64"/>
    </location>
</feature>
<feature type="region of interest" description="Disordered" evidence="1">
    <location>
        <begin position="47"/>
        <end position="70"/>
    </location>
</feature>
<gene>
    <name evidence="2" type="ORF">FF38_11619</name>
</gene>
<proteinExistence type="predicted"/>
<reference evidence="2 3" key="1">
    <citation type="journal article" date="2015" name="Nat. Commun.">
        <title>Lucilia cuprina genome unlocks parasitic fly biology to underpin future interventions.</title>
        <authorList>
            <person name="Anstead C.A."/>
            <person name="Korhonen P.K."/>
            <person name="Young N.D."/>
            <person name="Hall R.S."/>
            <person name="Jex A.R."/>
            <person name="Murali S.C."/>
            <person name="Hughes D.S."/>
            <person name="Lee S.F."/>
            <person name="Perry T."/>
            <person name="Stroehlein A.J."/>
            <person name="Ansell B.R."/>
            <person name="Breugelmans B."/>
            <person name="Hofmann A."/>
            <person name="Qu J."/>
            <person name="Dugan S."/>
            <person name="Lee S.L."/>
            <person name="Chao H."/>
            <person name="Dinh H."/>
            <person name="Han Y."/>
            <person name="Doddapaneni H.V."/>
            <person name="Worley K.C."/>
            <person name="Muzny D.M."/>
            <person name="Ioannidis P."/>
            <person name="Waterhouse R.M."/>
            <person name="Zdobnov E.M."/>
            <person name="James P.J."/>
            <person name="Bagnall N.H."/>
            <person name="Kotze A.C."/>
            <person name="Gibbs R.A."/>
            <person name="Richards S."/>
            <person name="Batterham P."/>
            <person name="Gasser R.B."/>
        </authorList>
    </citation>
    <scope>NUCLEOTIDE SEQUENCE [LARGE SCALE GENOMIC DNA]</scope>
    <source>
        <strain evidence="2 3">LS</strain>
        <tissue evidence="2">Full body</tissue>
    </source>
</reference>
<evidence type="ECO:0000313" key="2">
    <source>
        <dbReference type="EMBL" id="KNC24000.1"/>
    </source>
</evidence>
<dbReference type="AlphaFoldDB" id="A0A0L0BVA8"/>
<accession>A0A0L0BVA8</accession>
<comment type="caution">
    <text evidence="2">The sequence shown here is derived from an EMBL/GenBank/DDBJ whole genome shotgun (WGS) entry which is preliminary data.</text>
</comment>